<protein>
    <submittedName>
        <fullName evidence="2">Uncharacterized protein</fullName>
    </submittedName>
</protein>
<evidence type="ECO:0000313" key="3">
    <source>
        <dbReference type="Proteomes" id="UP000299102"/>
    </source>
</evidence>
<sequence>MRAIKEYVVTATHGRLRPRSGASVKGRAQCNTSKQWAARAERGATQIISTRQYGIPDAGKNSGPKDVPWGTPRGPAPAGAGGGVVQPSPFALPLPPVLDENTSVPGLAFDFSPGYAFDSEPVSTLAYDPTPVFNFDPGSNFDSDPGSVLDSPLSLAFKFYSSASISSYFNEIGGKH</sequence>
<proteinExistence type="predicted"/>
<evidence type="ECO:0000256" key="1">
    <source>
        <dbReference type="SAM" id="MobiDB-lite"/>
    </source>
</evidence>
<dbReference type="OrthoDB" id="7483749at2759"/>
<keyword evidence="3" id="KW-1185">Reference proteome</keyword>
<evidence type="ECO:0000313" key="2">
    <source>
        <dbReference type="EMBL" id="GBP61714.1"/>
    </source>
</evidence>
<dbReference type="AlphaFoldDB" id="A0A4C1XGY2"/>
<organism evidence="2 3">
    <name type="scientific">Eumeta variegata</name>
    <name type="common">Bagworm moth</name>
    <name type="synonym">Eumeta japonica</name>
    <dbReference type="NCBI Taxonomy" id="151549"/>
    <lineage>
        <taxon>Eukaryota</taxon>
        <taxon>Metazoa</taxon>
        <taxon>Ecdysozoa</taxon>
        <taxon>Arthropoda</taxon>
        <taxon>Hexapoda</taxon>
        <taxon>Insecta</taxon>
        <taxon>Pterygota</taxon>
        <taxon>Neoptera</taxon>
        <taxon>Endopterygota</taxon>
        <taxon>Lepidoptera</taxon>
        <taxon>Glossata</taxon>
        <taxon>Ditrysia</taxon>
        <taxon>Tineoidea</taxon>
        <taxon>Psychidae</taxon>
        <taxon>Oiketicinae</taxon>
        <taxon>Eumeta</taxon>
    </lineage>
</organism>
<accession>A0A4C1XGY2</accession>
<dbReference type="EMBL" id="BGZK01000820">
    <property type="protein sequence ID" value="GBP61714.1"/>
    <property type="molecule type" value="Genomic_DNA"/>
</dbReference>
<gene>
    <name evidence="2" type="ORF">EVAR_89094_1</name>
</gene>
<dbReference type="Proteomes" id="UP000299102">
    <property type="component" value="Unassembled WGS sequence"/>
</dbReference>
<name>A0A4C1XGY2_EUMVA</name>
<reference evidence="2 3" key="1">
    <citation type="journal article" date="2019" name="Commun. Biol.">
        <title>The bagworm genome reveals a unique fibroin gene that provides high tensile strength.</title>
        <authorList>
            <person name="Kono N."/>
            <person name="Nakamura H."/>
            <person name="Ohtoshi R."/>
            <person name="Tomita M."/>
            <person name="Numata K."/>
            <person name="Arakawa K."/>
        </authorList>
    </citation>
    <scope>NUCLEOTIDE SEQUENCE [LARGE SCALE GENOMIC DNA]</scope>
</reference>
<comment type="caution">
    <text evidence="2">The sequence shown here is derived from an EMBL/GenBank/DDBJ whole genome shotgun (WGS) entry which is preliminary data.</text>
</comment>
<feature type="region of interest" description="Disordered" evidence="1">
    <location>
        <begin position="54"/>
        <end position="84"/>
    </location>
</feature>